<dbReference type="PANTHER" id="PTHR10824:SF17">
    <property type="entry name" value="ACYL-COENZYME A THIOESTERASE 6"/>
    <property type="match status" value="1"/>
</dbReference>
<dbReference type="FunCoup" id="A0A667ZGQ5">
    <property type="interactions" value="297"/>
</dbReference>
<dbReference type="InterPro" id="IPR006862">
    <property type="entry name" value="Thio_Ohase/aa_AcTrfase"/>
</dbReference>
<dbReference type="Gene3D" id="3.40.50.1820">
    <property type="entry name" value="alpha/beta hydrolase"/>
    <property type="match status" value="1"/>
</dbReference>
<proteinExistence type="inferred from homology"/>
<reference evidence="5" key="1">
    <citation type="submission" date="2019-06" db="EMBL/GenBank/DDBJ databases">
        <authorList>
            <consortium name="Wellcome Sanger Institute Data Sharing"/>
        </authorList>
    </citation>
    <scope>NUCLEOTIDE SEQUENCE [LARGE SCALE GENOMIC DNA]</scope>
</reference>
<reference evidence="5" key="3">
    <citation type="submission" date="2025-09" db="UniProtKB">
        <authorList>
            <consortium name="Ensembl"/>
        </authorList>
    </citation>
    <scope>IDENTIFICATION</scope>
</reference>
<dbReference type="PANTHER" id="PTHR10824">
    <property type="entry name" value="ACYL-COENZYME A THIOESTERASE-RELATED"/>
    <property type="match status" value="1"/>
</dbReference>
<dbReference type="InParanoid" id="A0A667ZGQ5"/>
<feature type="active site" description="Charge relay system" evidence="2">
    <location>
        <position position="402"/>
    </location>
</feature>
<gene>
    <name evidence="5" type="primary">LOC115356641</name>
</gene>
<dbReference type="Proteomes" id="UP000472263">
    <property type="component" value="Chromosome 24"/>
</dbReference>
<dbReference type="InterPro" id="IPR014940">
    <property type="entry name" value="BAAT_C"/>
</dbReference>
<dbReference type="AlphaFoldDB" id="A0A667ZGQ5"/>
<protein>
    <submittedName>
        <fullName evidence="5">Acyl-coenzyme A thioesterase 1-like</fullName>
    </submittedName>
</protein>
<comment type="similarity">
    <text evidence="1">Belongs to the C/M/P thioester hydrolase family.</text>
</comment>
<feature type="active site" description="Charge relay system" evidence="2">
    <location>
        <position position="274"/>
    </location>
</feature>
<evidence type="ECO:0000256" key="1">
    <source>
        <dbReference type="ARBA" id="ARBA00006538"/>
    </source>
</evidence>
<organism evidence="5 6">
    <name type="scientific">Myripristis murdjan</name>
    <name type="common">pinecone soldierfish</name>
    <dbReference type="NCBI Taxonomy" id="586833"/>
    <lineage>
        <taxon>Eukaryota</taxon>
        <taxon>Metazoa</taxon>
        <taxon>Chordata</taxon>
        <taxon>Craniata</taxon>
        <taxon>Vertebrata</taxon>
        <taxon>Euteleostomi</taxon>
        <taxon>Actinopterygii</taxon>
        <taxon>Neopterygii</taxon>
        <taxon>Teleostei</taxon>
        <taxon>Neoteleostei</taxon>
        <taxon>Acanthomorphata</taxon>
        <taxon>Holocentriformes</taxon>
        <taxon>Holocentridae</taxon>
        <taxon>Myripristis</taxon>
    </lineage>
</organism>
<evidence type="ECO:0000256" key="2">
    <source>
        <dbReference type="PIRSR" id="PIRSR016521-1"/>
    </source>
</evidence>
<feature type="domain" description="Acyl-CoA thioester hydrolase/bile acid-CoA amino acid N-acetyltransferase" evidence="3">
    <location>
        <begin position="60"/>
        <end position="182"/>
    </location>
</feature>
<dbReference type="PIRSF" id="PIRSF016521">
    <property type="entry name" value="Acyl-CoA_hydro"/>
    <property type="match status" value="1"/>
</dbReference>
<dbReference type="GO" id="GO:0047617">
    <property type="term" value="F:fatty acyl-CoA hydrolase activity"/>
    <property type="evidence" value="ECO:0007669"/>
    <property type="project" value="TreeGrafter"/>
</dbReference>
<dbReference type="Pfam" id="PF08840">
    <property type="entry name" value="BAAT_C"/>
    <property type="match status" value="1"/>
</dbReference>
<dbReference type="Pfam" id="PF04775">
    <property type="entry name" value="Bile_Hydr_Trans"/>
    <property type="match status" value="1"/>
</dbReference>
<reference evidence="5" key="2">
    <citation type="submission" date="2025-08" db="UniProtKB">
        <authorList>
            <consortium name="Ensembl"/>
        </authorList>
    </citation>
    <scope>IDENTIFICATION</scope>
</reference>
<dbReference type="InterPro" id="IPR029058">
    <property type="entry name" value="AB_hydrolase_fold"/>
</dbReference>
<feature type="active site" description="Charge relay system" evidence="2">
    <location>
        <position position="368"/>
    </location>
</feature>
<dbReference type="InterPro" id="IPR042490">
    <property type="entry name" value="Thio_Ohase/BAAT_N"/>
</dbReference>
<accession>A0A667ZGQ5</accession>
<evidence type="ECO:0000259" key="4">
    <source>
        <dbReference type="Pfam" id="PF08840"/>
    </source>
</evidence>
<dbReference type="SUPFAM" id="SSF53474">
    <property type="entry name" value="alpha/beta-Hydrolases"/>
    <property type="match status" value="1"/>
</dbReference>
<dbReference type="GO" id="GO:0006631">
    <property type="term" value="P:fatty acid metabolic process"/>
    <property type="evidence" value="ECO:0007669"/>
    <property type="project" value="UniProtKB-KW"/>
</dbReference>
<evidence type="ECO:0000313" key="5">
    <source>
        <dbReference type="Ensembl" id="ENSMMDP00005032071.1"/>
    </source>
</evidence>
<evidence type="ECO:0000259" key="3">
    <source>
        <dbReference type="Pfam" id="PF04775"/>
    </source>
</evidence>
<feature type="domain" description="BAAT/Acyl-CoA thioester hydrolase C-terminal" evidence="4">
    <location>
        <begin position="245"/>
        <end position="453"/>
    </location>
</feature>
<keyword evidence="6" id="KW-1185">Reference proteome</keyword>
<dbReference type="Ensembl" id="ENSMMDT00005032791.1">
    <property type="protein sequence ID" value="ENSMMDP00005032071.1"/>
    <property type="gene ID" value="ENSMMDG00005015131.1"/>
</dbReference>
<dbReference type="GO" id="GO:0006637">
    <property type="term" value="P:acyl-CoA metabolic process"/>
    <property type="evidence" value="ECO:0007669"/>
    <property type="project" value="InterPro"/>
</dbReference>
<dbReference type="GeneTree" id="ENSGT01010000222336"/>
<name>A0A667ZGQ5_9TELE</name>
<sequence length="463" mass="51182">MLSNNDNIVATLVRPNNLPSNAKIFCFSELRHIWFLLVLNTMAYSRISIKLLPSFHCLFDKPVQIKVEGLAPRQRVELRSKLVDDRGVIFKASAHYAADESGQVDVSRSPSLGGSYTGVEPMGLFWAMAPETPHSKLLKKNVLSPTLVEIGVLCEDTGEVLASETNERGFMTEGMRRIPLQEDRIRGVLFLPPGKGPFPGILDLYTFGGGICEPRASLLASKGFAVLALAYYVFQDLPKTPPKHVDLEYFEEALTFLKRHPQVQGPGIGILSSSHGCTFTLSMSSFLSGISASVCINGCTLITLKPLHYKDIVIPPHMPNLKNIKITDSGLLDVSTCVSDPILEMNQDSLIPIERASCQFLFAASEDDRNWNSPLFAKRATEMLRNHGKETFELVQYPKAGHLLEVPYMPHCSSGFHGAVGTAVVFGGEPKAHSEAQLDLWLRVQEFFRKHLGNKNICQTAML</sequence>
<evidence type="ECO:0000313" key="6">
    <source>
        <dbReference type="Proteomes" id="UP000472263"/>
    </source>
</evidence>
<dbReference type="Gene3D" id="2.60.40.2240">
    <property type="entry name" value="Acyl-CoA thioester hydrolase/BAAT N-terminal domain"/>
    <property type="match status" value="1"/>
</dbReference>
<dbReference type="InterPro" id="IPR016662">
    <property type="entry name" value="Acyl-CoA_thioEstase_long-chain"/>
</dbReference>